<keyword evidence="1" id="KW-1133">Transmembrane helix</keyword>
<reference evidence="2 3" key="1">
    <citation type="submission" date="2023-11" db="EMBL/GenBank/DDBJ databases">
        <title>Genome sequence of Microbacterium rhizosphaerae KACC 19337.</title>
        <authorList>
            <person name="Choi H."/>
            <person name="Kim S."/>
            <person name="Kim Y."/>
            <person name="Kwon S.-W."/>
            <person name="Heo J."/>
        </authorList>
    </citation>
    <scope>NUCLEOTIDE SEQUENCE [LARGE SCALE GENOMIC DNA]</scope>
    <source>
        <strain evidence="2 3">KACC 19337</strain>
    </source>
</reference>
<evidence type="ECO:0008006" key="4">
    <source>
        <dbReference type="Google" id="ProtNLM"/>
    </source>
</evidence>
<keyword evidence="1" id="KW-0812">Transmembrane</keyword>
<feature type="transmembrane region" description="Helical" evidence="1">
    <location>
        <begin position="113"/>
        <end position="136"/>
    </location>
</feature>
<proteinExistence type="predicted"/>
<dbReference type="RefSeq" id="WP_320940815.1">
    <property type="nucleotide sequence ID" value="NZ_BAABEU010000010.1"/>
</dbReference>
<keyword evidence="3" id="KW-1185">Reference proteome</keyword>
<feature type="transmembrane region" description="Helical" evidence="1">
    <location>
        <begin position="82"/>
        <end position="101"/>
    </location>
</feature>
<feature type="transmembrane region" description="Helical" evidence="1">
    <location>
        <begin position="50"/>
        <end position="70"/>
    </location>
</feature>
<sequence length="153" mass="16976">MPILSGLASLIYLAQMTSGMSSLVRVIATENSAPDSHAILQWELTSVFTPAYFLLLLVGLATYGVSVWFGYRDVRELEARGFVRPFHWAWLFLSAWVYVIGRTAVVSRRGGRGAAPLVVFLAIQAVSLIVGMVWMFTFMNQLMQMLVSQVPTA</sequence>
<evidence type="ECO:0000256" key="1">
    <source>
        <dbReference type="SAM" id="Phobius"/>
    </source>
</evidence>
<protein>
    <recommendedName>
        <fullName evidence="4">Cytochrome c assembly protein domain-containing protein</fullName>
    </recommendedName>
</protein>
<organism evidence="2 3">
    <name type="scientific">Microbacterium rhizosphaerae</name>
    <dbReference type="NCBI Taxonomy" id="1678237"/>
    <lineage>
        <taxon>Bacteria</taxon>
        <taxon>Bacillati</taxon>
        <taxon>Actinomycetota</taxon>
        <taxon>Actinomycetes</taxon>
        <taxon>Micrococcales</taxon>
        <taxon>Microbacteriaceae</taxon>
        <taxon>Microbacterium</taxon>
    </lineage>
</organism>
<dbReference type="EMBL" id="CP139368">
    <property type="protein sequence ID" value="WPR88093.1"/>
    <property type="molecule type" value="Genomic_DNA"/>
</dbReference>
<evidence type="ECO:0000313" key="3">
    <source>
        <dbReference type="Proteomes" id="UP001323798"/>
    </source>
</evidence>
<gene>
    <name evidence="2" type="ORF">SM116_09875</name>
</gene>
<accession>A0ABZ0SHZ3</accession>
<keyword evidence="1" id="KW-0472">Membrane</keyword>
<dbReference type="Proteomes" id="UP001323798">
    <property type="component" value="Chromosome"/>
</dbReference>
<name>A0ABZ0SHZ3_9MICO</name>
<evidence type="ECO:0000313" key="2">
    <source>
        <dbReference type="EMBL" id="WPR88093.1"/>
    </source>
</evidence>